<organism evidence="1 2">
    <name type="scientific">Gracilibacillus salinarum</name>
    <dbReference type="NCBI Taxonomy" id="2932255"/>
    <lineage>
        <taxon>Bacteria</taxon>
        <taxon>Bacillati</taxon>
        <taxon>Bacillota</taxon>
        <taxon>Bacilli</taxon>
        <taxon>Bacillales</taxon>
        <taxon>Bacillaceae</taxon>
        <taxon>Gracilibacillus</taxon>
    </lineage>
</organism>
<proteinExistence type="predicted"/>
<dbReference type="Pfam" id="PF09548">
    <property type="entry name" value="Spore_III_AB"/>
    <property type="match status" value="1"/>
</dbReference>
<dbReference type="PIRSF" id="PIRSF021435">
    <property type="entry name" value="SpoIIIAB"/>
    <property type="match status" value="1"/>
</dbReference>
<protein>
    <submittedName>
        <fullName evidence="1">Stage III sporulation protein SpoIIIAB</fullName>
    </submittedName>
</protein>
<name>A0ABY4GP80_9BACI</name>
<keyword evidence="2" id="KW-1185">Reference proteome</keyword>
<evidence type="ECO:0000313" key="2">
    <source>
        <dbReference type="Proteomes" id="UP000831537"/>
    </source>
</evidence>
<dbReference type="EMBL" id="CP095071">
    <property type="protein sequence ID" value="UOQ85981.1"/>
    <property type="molecule type" value="Genomic_DNA"/>
</dbReference>
<dbReference type="RefSeq" id="WP_244746282.1">
    <property type="nucleotide sequence ID" value="NZ_CP095071.1"/>
</dbReference>
<accession>A0ABY4GP80</accession>
<dbReference type="InterPro" id="IPR014198">
    <property type="entry name" value="Spore_III_AB"/>
</dbReference>
<dbReference type="NCBIfam" id="TIGR02833">
    <property type="entry name" value="spore_III_AB"/>
    <property type="match status" value="1"/>
</dbReference>
<evidence type="ECO:0000313" key="1">
    <source>
        <dbReference type="EMBL" id="UOQ85981.1"/>
    </source>
</evidence>
<reference evidence="1 2" key="1">
    <citation type="submission" date="2022-04" db="EMBL/GenBank/DDBJ databases">
        <title>Gracilibacillus sp. isolated from saltern.</title>
        <authorList>
            <person name="Won M."/>
            <person name="Lee C.-M."/>
            <person name="Woen H.-Y."/>
            <person name="Kwon S.-W."/>
        </authorList>
    </citation>
    <scope>NUCLEOTIDE SEQUENCE [LARGE SCALE GENOMIC DNA]</scope>
    <source>
        <strain evidence="1 2">SSPM10-3</strain>
    </source>
</reference>
<sequence>MLKLLASLLIVGSLTWIGHEYARNLANRPRILRSLKSALQILEAEIVYSQSTVQEALFAVSKQIPQPISSLFYDLASDIAQEKEQLYPVWELHINRFHQKQPLQAEDKEILQQFGRTLGQHDITQQQKYIRLGITHLERSLLEAEERNQQFGNMSRSVGFLIGMFIVLLLL</sequence>
<dbReference type="Proteomes" id="UP000831537">
    <property type="component" value="Chromosome"/>
</dbReference>
<gene>
    <name evidence="1" type="primary">spoIIIAB</name>
    <name evidence="1" type="ORF">MUN87_03495</name>
</gene>